<keyword evidence="2 3" id="KW-0802">TPR repeat</keyword>
<evidence type="ECO:0000256" key="3">
    <source>
        <dbReference type="PROSITE-ProRule" id="PRU00339"/>
    </source>
</evidence>
<dbReference type="InterPro" id="IPR051685">
    <property type="entry name" value="Ycf3/AcsC/BcsC/TPR_MFPF"/>
</dbReference>
<evidence type="ECO:0000313" key="5">
    <source>
        <dbReference type="EMBL" id="AQZ93545.1"/>
    </source>
</evidence>
<dbReference type="PANTHER" id="PTHR44943:SF8">
    <property type="entry name" value="TPR REPEAT-CONTAINING PROTEIN MJ0263"/>
    <property type="match status" value="1"/>
</dbReference>
<protein>
    <recommendedName>
        <fullName evidence="7">Tetratricopeptide repeat protein</fullName>
    </recommendedName>
</protein>
<keyword evidence="6" id="KW-1185">Reference proteome</keyword>
<reference evidence="5 6" key="1">
    <citation type="submission" date="2017-03" db="EMBL/GenBank/DDBJ databases">
        <title>Complete genome sequence of the novel DNRA strain Pseudomonas sp. S-6-2 isolated from Chinese polluted river sediment. Journal of Biotechnology.</title>
        <authorList>
            <person name="Li J."/>
            <person name="Xiang F."/>
            <person name="Wang L."/>
            <person name="Xi L."/>
            <person name="Liu J."/>
        </authorList>
    </citation>
    <scope>NUCLEOTIDE SEQUENCE [LARGE SCALE GENOMIC DNA]</scope>
    <source>
        <strain evidence="5 6">S-6-2</strain>
    </source>
</reference>
<dbReference type="SUPFAM" id="SSF48452">
    <property type="entry name" value="TPR-like"/>
    <property type="match status" value="2"/>
</dbReference>
<dbReference type="SMART" id="SM00028">
    <property type="entry name" value="TPR"/>
    <property type="match status" value="8"/>
</dbReference>
<accession>A0A1V0B0W2</accession>
<proteinExistence type="predicted"/>
<evidence type="ECO:0000256" key="1">
    <source>
        <dbReference type="ARBA" id="ARBA00022737"/>
    </source>
</evidence>
<feature type="repeat" description="TPR" evidence="3">
    <location>
        <begin position="293"/>
        <end position="326"/>
    </location>
</feature>
<keyword evidence="1" id="KW-0677">Repeat</keyword>
<keyword evidence="4" id="KW-0732">Signal</keyword>
<dbReference type="Proteomes" id="UP000243488">
    <property type="component" value="Chromosome"/>
</dbReference>
<feature type="chain" id="PRO_5012979410" description="Tetratricopeptide repeat protein" evidence="4">
    <location>
        <begin position="23"/>
        <end position="576"/>
    </location>
</feature>
<dbReference type="PANTHER" id="PTHR44943">
    <property type="entry name" value="CELLULOSE SYNTHASE OPERON PROTEIN C"/>
    <property type="match status" value="1"/>
</dbReference>
<feature type="repeat" description="TPR" evidence="3">
    <location>
        <begin position="530"/>
        <end position="563"/>
    </location>
</feature>
<sequence>MKASFNRTLLALGLSLWLGGCAVTGQQAETPDHSAPDYDLSSEAQPPVVYGQFSKDSLFALLTAEIAGQRNRFDIALGNYLDQARQTRDAGVTERALRVAEFLGAQDQALEMAELWVSIAPDNPEALRAAALHLARAGELQQAMAMMRQVLELHGETHFDFLALAAVQTDPPTRAALLNTLQQLLGEYPDNAQLVFAQALLLQQEERDDEALALFRSHPQAAKAPAAILLQSRLLTARGDSAQAINLLQGGLREHPNDQRMRLLLARLLVAEGELQAAARQFSLLQQDNPDDPDLLLTLGLINLEAGNSQAAIEQLEQALAIDPDNNTARYHLGLAYEDQGQQQQALEIWQAVGSGNEFLSARLRVSQALSQQGRTDELHDYLESERAAYPGAALQLHLIEIETLVESDPTLAMQRVNQALQRFELDSNLLYTRALLAERLGQPDTLEADLRSILEREPDNAMALNALGYTLADRNERLEEALELIERAMALNPNDPAIIDSLGWVHFRLGNLELAEELLRRAYAAFPDQEVAAHLGEVLWVQGRQREARKIWDEALKKDPDSPLVRETRQRLEQR</sequence>
<gene>
    <name evidence="5" type="ORF">BVH74_01630</name>
</gene>
<dbReference type="RefSeq" id="WP_080048403.1">
    <property type="nucleotide sequence ID" value="NZ_CP020100.1"/>
</dbReference>
<dbReference type="KEGG" id="ppha:BVH74_01630"/>
<dbReference type="Pfam" id="PF13432">
    <property type="entry name" value="TPR_16"/>
    <property type="match status" value="2"/>
</dbReference>
<name>A0A1V0B0W2_9GAMM</name>
<dbReference type="InterPro" id="IPR011990">
    <property type="entry name" value="TPR-like_helical_dom_sf"/>
</dbReference>
<dbReference type="AlphaFoldDB" id="A0A1V0B0W2"/>
<dbReference type="Pfam" id="PF14559">
    <property type="entry name" value="TPR_19"/>
    <property type="match status" value="1"/>
</dbReference>
<dbReference type="InterPro" id="IPR019734">
    <property type="entry name" value="TPR_rpt"/>
</dbReference>
<organism evidence="5 6">
    <name type="scientific">Halopseudomonas phragmitis</name>
    <dbReference type="NCBI Taxonomy" id="1931241"/>
    <lineage>
        <taxon>Bacteria</taxon>
        <taxon>Pseudomonadati</taxon>
        <taxon>Pseudomonadota</taxon>
        <taxon>Gammaproteobacteria</taxon>
        <taxon>Pseudomonadales</taxon>
        <taxon>Pseudomonadaceae</taxon>
        <taxon>Halopseudomonas</taxon>
    </lineage>
</organism>
<dbReference type="EMBL" id="CP020100">
    <property type="protein sequence ID" value="AQZ93545.1"/>
    <property type="molecule type" value="Genomic_DNA"/>
</dbReference>
<dbReference type="Gene3D" id="1.25.40.10">
    <property type="entry name" value="Tetratricopeptide repeat domain"/>
    <property type="match status" value="3"/>
</dbReference>
<dbReference type="PROSITE" id="PS51257">
    <property type="entry name" value="PROKAR_LIPOPROTEIN"/>
    <property type="match status" value="1"/>
</dbReference>
<evidence type="ECO:0008006" key="7">
    <source>
        <dbReference type="Google" id="ProtNLM"/>
    </source>
</evidence>
<evidence type="ECO:0000256" key="4">
    <source>
        <dbReference type="SAM" id="SignalP"/>
    </source>
</evidence>
<dbReference type="PROSITE" id="PS50005">
    <property type="entry name" value="TPR"/>
    <property type="match status" value="2"/>
</dbReference>
<dbReference type="STRING" id="1931241.BVH74_01630"/>
<feature type="signal peptide" evidence="4">
    <location>
        <begin position="1"/>
        <end position="22"/>
    </location>
</feature>
<evidence type="ECO:0000256" key="2">
    <source>
        <dbReference type="ARBA" id="ARBA00022803"/>
    </source>
</evidence>
<dbReference type="Pfam" id="PF13414">
    <property type="entry name" value="TPR_11"/>
    <property type="match status" value="1"/>
</dbReference>
<evidence type="ECO:0000313" key="6">
    <source>
        <dbReference type="Proteomes" id="UP000243488"/>
    </source>
</evidence>